<dbReference type="GO" id="GO:0022857">
    <property type="term" value="F:transmembrane transporter activity"/>
    <property type="evidence" value="ECO:0007669"/>
    <property type="project" value="InterPro"/>
</dbReference>
<dbReference type="PANTHER" id="PTHR42718:SF43">
    <property type="entry name" value="LINCOMYCIN RESISTANCE PROTEIN LMRB"/>
    <property type="match status" value="1"/>
</dbReference>
<evidence type="ECO:0000259" key="8">
    <source>
        <dbReference type="PROSITE" id="PS50850"/>
    </source>
</evidence>
<proteinExistence type="predicted"/>
<feature type="domain" description="Major facilitator superfamily (MFS) profile" evidence="8">
    <location>
        <begin position="26"/>
        <end position="474"/>
    </location>
</feature>
<feature type="transmembrane region" description="Helical" evidence="7">
    <location>
        <begin position="124"/>
        <end position="144"/>
    </location>
</feature>
<accession>J2ZU00</accession>
<dbReference type="Gene3D" id="1.20.1720.10">
    <property type="entry name" value="Multidrug resistance protein D"/>
    <property type="match status" value="1"/>
</dbReference>
<evidence type="ECO:0000313" key="9">
    <source>
        <dbReference type="EMBL" id="EJN56451.1"/>
    </source>
</evidence>
<feature type="transmembrane region" description="Helical" evidence="7">
    <location>
        <begin position="368"/>
        <end position="387"/>
    </location>
</feature>
<dbReference type="NCBIfam" id="TIGR00711">
    <property type="entry name" value="efflux_EmrB"/>
    <property type="match status" value="1"/>
</dbReference>
<evidence type="ECO:0000256" key="5">
    <source>
        <dbReference type="ARBA" id="ARBA00022989"/>
    </source>
</evidence>
<evidence type="ECO:0000256" key="6">
    <source>
        <dbReference type="ARBA" id="ARBA00023136"/>
    </source>
</evidence>
<gene>
    <name evidence="9" type="ORF">A11Y_165457</name>
</gene>
<evidence type="ECO:0000256" key="1">
    <source>
        <dbReference type="ARBA" id="ARBA00004651"/>
    </source>
</evidence>
<protein>
    <submittedName>
        <fullName evidence="9">Permease of the major facilitator superfamily</fullName>
    </submittedName>
</protein>
<dbReference type="InterPro" id="IPR036259">
    <property type="entry name" value="MFS_trans_sf"/>
</dbReference>
<dbReference type="PATRIC" id="fig|1185325.3.peg.528"/>
<keyword evidence="4 7" id="KW-0812">Transmembrane</keyword>
<keyword evidence="6 7" id="KW-0472">Membrane</keyword>
<feature type="transmembrane region" description="Helical" evidence="7">
    <location>
        <begin position="310"/>
        <end position="332"/>
    </location>
</feature>
<evidence type="ECO:0000256" key="7">
    <source>
        <dbReference type="SAM" id="Phobius"/>
    </source>
</evidence>
<organism evidence="9 10">
    <name type="scientific">Loigolactobacillus coryniformis subsp. coryniformis CECT 5711</name>
    <dbReference type="NCBI Taxonomy" id="1185325"/>
    <lineage>
        <taxon>Bacteria</taxon>
        <taxon>Bacillati</taxon>
        <taxon>Bacillota</taxon>
        <taxon>Bacilli</taxon>
        <taxon>Lactobacillales</taxon>
        <taxon>Lactobacillaceae</taxon>
        <taxon>Loigolactobacillus</taxon>
    </lineage>
</organism>
<dbReference type="AlphaFoldDB" id="J2ZU00"/>
<evidence type="ECO:0000256" key="4">
    <source>
        <dbReference type="ARBA" id="ARBA00022692"/>
    </source>
</evidence>
<dbReference type="InterPro" id="IPR020846">
    <property type="entry name" value="MFS_dom"/>
</dbReference>
<dbReference type="PANTHER" id="PTHR42718">
    <property type="entry name" value="MAJOR FACILITATOR SUPERFAMILY MULTIDRUG TRANSPORTER MFSC"/>
    <property type="match status" value="1"/>
</dbReference>
<keyword evidence="2" id="KW-0813">Transport</keyword>
<dbReference type="Proteomes" id="UP000007271">
    <property type="component" value="Unassembled WGS sequence"/>
</dbReference>
<evidence type="ECO:0000256" key="2">
    <source>
        <dbReference type="ARBA" id="ARBA00022448"/>
    </source>
</evidence>
<comment type="caution">
    <text evidence="9">The sequence shown here is derived from an EMBL/GenBank/DDBJ whole genome shotgun (WGS) entry which is preliminary data.</text>
</comment>
<comment type="subcellular location">
    <subcellularLocation>
        <location evidence="1">Cell membrane</location>
        <topology evidence="1">Multi-pass membrane protein</topology>
    </subcellularLocation>
</comment>
<reference evidence="9 10" key="1">
    <citation type="submission" date="2012-05" db="EMBL/GenBank/DDBJ databases">
        <title>Complete Genome Sequence of Lactobacillus coryniformis CECT5711.</title>
        <authorList>
            <person name="Rodriguez J.M."/>
        </authorList>
    </citation>
    <scope>NUCLEOTIDE SEQUENCE [LARGE SCALE GENOMIC DNA]</scope>
    <source>
        <strain evidence="10">CECT5711</strain>
    </source>
</reference>
<dbReference type="GO" id="GO:0005886">
    <property type="term" value="C:plasma membrane"/>
    <property type="evidence" value="ECO:0007669"/>
    <property type="project" value="UniProtKB-SubCell"/>
</dbReference>
<dbReference type="Pfam" id="PF07690">
    <property type="entry name" value="MFS_1"/>
    <property type="match status" value="2"/>
</dbReference>
<dbReference type="PRINTS" id="PR01036">
    <property type="entry name" value="TCRTETB"/>
</dbReference>
<feature type="transmembrane region" description="Helical" evidence="7">
    <location>
        <begin position="180"/>
        <end position="199"/>
    </location>
</feature>
<name>J2ZU00_9LACO</name>
<dbReference type="PROSITE" id="PS50850">
    <property type="entry name" value="MFS"/>
    <property type="match status" value="1"/>
</dbReference>
<feature type="transmembrane region" description="Helical" evidence="7">
    <location>
        <begin position="450"/>
        <end position="469"/>
    </location>
</feature>
<feature type="transmembrane region" description="Helical" evidence="7">
    <location>
        <begin position="408"/>
        <end position="430"/>
    </location>
</feature>
<feature type="transmembrane region" description="Helical" evidence="7">
    <location>
        <begin position="24"/>
        <end position="49"/>
    </location>
</feature>
<dbReference type="Gene3D" id="1.20.1250.20">
    <property type="entry name" value="MFS general substrate transporter like domains"/>
    <property type="match status" value="1"/>
</dbReference>
<keyword evidence="3" id="KW-1003">Cell membrane</keyword>
<dbReference type="EMBL" id="AKFP01000008">
    <property type="protein sequence ID" value="EJN56451.1"/>
    <property type="molecule type" value="Genomic_DNA"/>
</dbReference>
<dbReference type="InterPro" id="IPR011701">
    <property type="entry name" value="MFS"/>
</dbReference>
<sequence length="475" mass="50176">MVYGITFWKGGFFNMKNLAETKRLPIMAGLLIGGFIGMFSETALNIALAPLTTKLGVSTGTIQWLVIGYLLMVGILLPLSGLLTRWFTTRQLLIFALCDFIVGALIAALSSSFTFLFIGRLIQGVGTGILLPLIFLVALAIYPLEKRGAAMGLIGLVIMFAPAIGPTVAGLILGALSWQYIFWAMIPFLVIALVTTIIFTKNVMPITRPHVDALSICLSTIGFGGVVLGISLASDKGWTSPIVLGALVVGIVALFFFIRRQLKLPEPILNVKAFAHGGFSLGTGLVMIDFMIIMTSMYLLPIYWQKGLLVPVALTGMLMLPGGIINAVVSSISGRLYDNFGARMPAMLGFLVSIIGALMLFFGNADSSYLYVVFAHVILMIGAPLAMSPSQTHGLNALPQQLSADGSSIMNTLQQICGAIATALATSLLGVGEAASSAAGAAKVASGTRFGFALTVGLAVLGFLLTFALPRKQKA</sequence>
<dbReference type="SUPFAM" id="SSF103473">
    <property type="entry name" value="MFS general substrate transporter"/>
    <property type="match status" value="1"/>
</dbReference>
<feature type="transmembrane region" description="Helical" evidence="7">
    <location>
        <begin position="211"/>
        <end position="232"/>
    </location>
</feature>
<dbReference type="InterPro" id="IPR004638">
    <property type="entry name" value="EmrB-like"/>
</dbReference>
<feature type="transmembrane region" description="Helical" evidence="7">
    <location>
        <begin position="344"/>
        <end position="362"/>
    </location>
</feature>
<feature type="transmembrane region" description="Helical" evidence="7">
    <location>
        <begin position="92"/>
        <end position="118"/>
    </location>
</feature>
<feature type="transmembrane region" description="Helical" evidence="7">
    <location>
        <begin position="61"/>
        <end position="80"/>
    </location>
</feature>
<evidence type="ECO:0000313" key="10">
    <source>
        <dbReference type="Proteomes" id="UP000007271"/>
    </source>
</evidence>
<feature type="transmembrane region" description="Helical" evidence="7">
    <location>
        <begin position="279"/>
        <end position="304"/>
    </location>
</feature>
<evidence type="ECO:0000256" key="3">
    <source>
        <dbReference type="ARBA" id="ARBA00022475"/>
    </source>
</evidence>
<keyword evidence="5 7" id="KW-1133">Transmembrane helix</keyword>
<feature type="transmembrane region" description="Helical" evidence="7">
    <location>
        <begin position="238"/>
        <end position="258"/>
    </location>
</feature>
<feature type="transmembrane region" description="Helical" evidence="7">
    <location>
        <begin position="151"/>
        <end position="174"/>
    </location>
</feature>